<comment type="function">
    <text evidence="6 7">Catalyzes a reversible aldol reaction between acetaldehyde and D-glyceraldehyde 3-phosphate to generate 2-deoxy-D-ribose 5-phosphate.</text>
</comment>
<dbReference type="GO" id="GO:0004139">
    <property type="term" value="F:deoxyribose-phosphate aldolase activity"/>
    <property type="evidence" value="ECO:0007669"/>
    <property type="project" value="UniProtKB-UniRule"/>
</dbReference>
<gene>
    <name evidence="7 8" type="primary">deoC</name>
    <name evidence="8" type="ORF">QP354_02125</name>
</gene>
<evidence type="ECO:0000256" key="6">
    <source>
        <dbReference type="ARBA" id="ARBA00056337"/>
    </source>
</evidence>
<comment type="caution">
    <text evidence="8">The sequence shown here is derived from an EMBL/GenBank/DDBJ whole genome shotgun (WGS) entry which is preliminary data.</text>
</comment>
<dbReference type="InterPro" id="IPR002915">
    <property type="entry name" value="DeoC/FbaB/LacD_aldolase"/>
</dbReference>
<comment type="catalytic activity">
    <reaction evidence="5 7">
        <text>2-deoxy-D-ribose 5-phosphate = D-glyceraldehyde 3-phosphate + acetaldehyde</text>
        <dbReference type="Rhea" id="RHEA:12821"/>
        <dbReference type="ChEBI" id="CHEBI:15343"/>
        <dbReference type="ChEBI" id="CHEBI:59776"/>
        <dbReference type="ChEBI" id="CHEBI:62877"/>
        <dbReference type="EC" id="4.1.2.4"/>
    </reaction>
</comment>
<comment type="pathway">
    <text evidence="7">Carbohydrate degradation; 2-deoxy-D-ribose 1-phosphate degradation; D-glyceraldehyde 3-phosphate and acetaldehyde from 2-deoxy-alpha-D-ribose 1-phosphate: step 2/2.</text>
</comment>
<dbReference type="InterPro" id="IPR011343">
    <property type="entry name" value="DeoC"/>
</dbReference>
<dbReference type="GO" id="GO:0006018">
    <property type="term" value="P:2-deoxyribose 1-phosphate catabolic process"/>
    <property type="evidence" value="ECO:0007669"/>
    <property type="project" value="UniProtKB-UniRule"/>
</dbReference>
<reference evidence="8" key="1">
    <citation type="submission" date="2023-05" db="EMBL/GenBank/DDBJ databases">
        <title>Cataloging the Phylogenetic Diversity of Human Bladder Bacteria.</title>
        <authorList>
            <person name="Du J."/>
        </authorList>
    </citation>
    <scope>NUCLEOTIDE SEQUENCE</scope>
    <source>
        <strain evidence="8">UMB6975B</strain>
    </source>
</reference>
<keyword evidence="3 7" id="KW-0456">Lyase</keyword>
<dbReference type="EC" id="4.1.2.4" evidence="7"/>
<comment type="subcellular location">
    <subcellularLocation>
        <location evidence="7">Cytoplasm</location>
    </subcellularLocation>
</comment>
<dbReference type="Gene3D" id="3.20.20.70">
    <property type="entry name" value="Aldolase class I"/>
    <property type="match status" value="1"/>
</dbReference>
<feature type="active site" description="Proton donor/acceptor" evidence="7">
    <location>
        <position position="94"/>
    </location>
</feature>
<dbReference type="NCBIfam" id="TIGR00126">
    <property type="entry name" value="deoC"/>
    <property type="match status" value="1"/>
</dbReference>
<keyword evidence="4 7" id="KW-0704">Schiff base</keyword>
<dbReference type="PIRSF" id="PIRSF001357">
    <property type="entry name" value="DeoC"/>
    <property type="match status" value="1"/>
</dbReference>
<dbReference type="PANTHER" id="PTHR10889">
    <property type="entry name" value="DEOXYRIBOSE-PHOSPHATE ALDOLASE"/>
    <property type="match status" value="1"/>
</dbReference>
<evidence type="ECO:0000256" key="7">
    <source>
        <dbReference type="HAMAP-Rule" id="MF_00114"/>
    </source>
</evidence>
<dbReference type="Proteomes" id="UP001232113">
    <property type="component" value="Unassembled WGS sequence"/>
</dbReference>
<dbReference type="GO" id="GO:0009264">
    <property type="term" value="P:deoxyribonucleotide catabolic process"/>
    <property type="evidence" value="ECO:0007669"/>
    <property type="project" value="UniProtKB-UniRule"/>
</dbReference>
<dbReference type="SMART" id="SM01133">
    <property type="entry name" value="DeoC"/>
    <property type="match status" value="1"/>
</dbReference>
<dbReference type="GO" id="GO:0016052">
    <property type="term" value="P:carbohydrate catabolic process"/>
    <property type="evidence" value="ECO:0007669"/>
    <property type="project" value="TreeGrafter"/>
</dbReference>
<evidence type="ECO:0000256" key="3">
    <source>
        <dbReference type="ARBA" id="ARBA00023239"/>
    </source>
</evidence>
<comment type="similarity">
    <text evidence="1 7">Belongs to the DeoC/FbaB aldolase family. DeoC type 1 subfamily.</text>
</comment>
<dbReference type="HAMAP" id="MF_00114">
    <property type="entry name" value="DeoC_type1"/>
    <property type="match status" value="1"/>
</dbReference>
<dbReference type="RefSeq" id="WP_144841934.1">
    <property type="nucleotide sequence ID" value="NZ_JASOLY010000003.1"/>
</dbReference>
<organism evidence="8 9">
    <name type="scientific">Lactobacillus paragasseri</name>
    <dbReference type="NCBI Taxonomy" id="2107999"/>
    <lineage>
        <taxon>Bacteria</taxon>
        <taxon>Bacillati</taxon>
        <taxon>Bacillota</taxon>
        <taxon>Bacilli</taxon>
        <taxon>Lactobacillales</taxon>
        <taxon>Lactobacillaceae</taxon>
        <taxon>Lactobacillus</taxon>
    </lineage>
</organism>
<keyword evidence="2 7" id="KW-0963">Cytoplasm</keyword>
<dbReference type="SUPFAM" id="SSF51569">
    <property type="entry name" value="Aldolase"/>
    <property type="match status" value="1"/>
</dbReference>
<feature type="active site" description="Proton donor/acceptor" evidence="7">
    <location>
        <position position="187"/>
    </location>
</feature>
<name>A0AAW6XQ61_9LACO</name>
<dbReference type="AlphaFoldDB" id="A0AAW6XQ61"/>
<evidence type="ECO:0000313" key="9">
    <source>
        <dbReference type="Proteomes" id="UP001232113"/>
    </source>
</evidence>
<dbReference type="FunFam" id="3.20.20.70:FF:000044">
    <property type="entry name" value="Deoxyribose-phosphate aldolase"/>
    <property type="match status" value="1"/>
</dbReference>
<dbReference type="Pfam" id="PF01791">
    <property type="entry name" value="DeoC"/>
    <property type="match status" value="1"/>
</dbReference>
<evidence type="ECO:0000256" key="5">
    <source>
        <dbReference type="ARBA" id="ARBA00048791"/>
    </source>
</evidence>
<evidence type="ECO:0000256" key="4">
    <source>
        <dbReference type="ARBA" id="ARBA00023270"/>
    </source>
</evidence>
<evidence type="ECO:0000313" key="8">
    <source>
        <dbReference type="EMBL" id="MDK6867877.1"/>
    </source>
</evidence>
<evidence type="ECO:0000256" key="1">
    <source>
        <dbReference type="ARBA" id="ARBA00010936"/>
    </source>
</evidence>
<sequence length="237" mass="26491">MKYTIDNFARLIDHTNLHADASNMDMKKLCNEAKKYHFKMVAINQVQAKFCSEQLKGTDIDTVAAIAFPLGQQTIASKIFDTEDAIKNGANEIDYVINITELKNKNYAYIKDEMKQMVALCHKYHVPCKVIFENCYLTKDEIKKLAEIAKEVKPDFIKTSTGFGPSGAKVEDVKLMKSIVGEDVKVKAAGGIRNSDDFLAMIRAGADRIGCSAGVKIIEALKQRMQDDNVTTIEINR</sequence>
<dbReference type="EMBL" id="JASOLY010000003">
    <property type="protein sequence ID" value="MDK6867877.1"/>
    <property type="molecule type" value="Genomic_DNA"/>
</dbReference>
<dbReference type="InterPro" id="IPR013785">
    <property type="entry name" value="Aldolase_TIM"/>
</dbReference>
<dbReference type="GO" id="GO:0005737">
    <property type="term" value="C:cytoplasm"/>
    <property type="evidence" value="ECO:0007669"/>
    <property type="project" value="UniProtKB-SubCell"/>
</dbReference>
<evidence type="ECO:0000256" key="2">
    <source>
        <dbReference type="ARBA" id="ARBA00022490"/>
    </source>
</evidence>
<dbReference type="CDD" id="cd00959">
    <property type="entry name" value="DeoC"/>
    <property type="match status" value="1"/>
</dbReference>
<feature type="active site" description="Schiff-base intermediate with acetaldehyde" evidence="7">
    <location>
        <position position="158"/>
    </location>
</feature>
<accession>A0AAW6XQ61</accession>
<dbReference type="InterPro" id="IPR028581">
    <property type="entry name" value="DeoC_typeI"/>
</dbReference>
<dbReference type="PANTHER" id="PTHR10889:SF1">
    <property type="entry name" value="DEOXYRIBOSE-PHOSPHATE ALDOLASE"/>
    <property type="match status" value="1"/>
</dbReference>
<proteinExistence type="inferred from homology"/>
<protein>
    <recommendedName>
        <fullName evidence="7">Deoxyribose-phosphate aldolase</fullName>
        <shortName evidence="7">DERA</shortName>
        <ecNumber evidence="7">4.1.2.4</ecNumber>
    </recommendedName>
    <alternativeName>
        <fullName evidence="7">2-deoxy-D-ribose 5-phosphate aldolase</fullName>
    </alternativeName>
    <alternativeName>
        <fullName evidence="7">Phosphodeoxyriboaldolase</fullName>
        <shortName evidence="7">Deoxyriboaldolase</shortName>
    </alternativeName>
</protein>